<dbReference type="Gene3D" id="3.40.50.2000">
    <property type="entry name" value="Glycogen Phosphorylase B"/>
    <property type="match status" value="2"/>
</dbReference>
<name>A0AA37MB10_9HYPH</name>
<accession>A0AA37MB10</accession>
<dbReference type="GO" id="GO:0016757">
    <property type="term" value="F:glycosyltransferase activity"/>
    <property type="evidence" value="ECO:0007669"/>
    <property type="project" value="UniProtKB-ARBA"/>
</dbReference>
<gene>
    <name evidence="2" type="ORF">NBEOAGPD_2440</name>
</gene>
<evidence type="ECO:0000313" key="3">
    <source>
        <dbReference type="Proteomes" id="UP001055108"/>
    </source>
</evidence>
<comment type="caution">
    <text evidence="2">The sequence shown here is derived from an EMBL/GenBank/DDBJ whole genome shotgun (WGS) entry which is preliminary data.</text>
</comment>
<evidence type="ECO:0000259" key="1">
    <source>
        <dbReference type="Pfam" id="PF06722"/>
    </source>
</evidence>
<evidence type="ECO:0000313" key="2">
    <source>
        <dbReference type="EMBL" id="GJD79217.1"/>
    </source>
</evidence>
<dbReference type="EMBL" id="BPQM01000057">
    <property type="protein sequence ID" value="GJD79217.1"/>
    <property type="molecule type" value="Genomic_DNA"/>
</dbReference>
<reference evidence="2" key="2">
    <citation type="submission" date="2021-08" db="EMBL/GenBank/DDBJ databases">
        <authorList>
            <person name="Tani A."/>
            <person name="Ola A."/>
            <person name="Ogura Y."/>
            <person name="Katsura K."/>
            <person name="Hayashi T."/>
        </authorList>
    </citation>
    <scope>NUCLEOTIDE SEQUENCE</scope>
    <source>
        <strain evidence="2">NBRC 103626</strain>
    </source>
</reference>
<proteinExistence type="predicted"/>
<organism evidence="2 3">
    <name type="scientific">Methylobacterium gregans</name>
    <dbReference type="NCBI Taxonomy" id="374424"/>
    <lineage>
        <taxon>Bacteria</taxon>
        <taxon>Pseudomonadati</taxon>
        <taxon>Pseudomonadota</taxon>
        <taxon>Alphaproteobacteria</taxon>
        <taxon>Hyphomicrobiales</taxon>
        <taxon>Methylobacteriaceae</taxon>
        <taxon>Methylobacterium</taxon>
    </lineage>
</organism>
<reference evidence="2" key="1">
    <citation type="journal article" date="2016" name="Front. Microbiol.">
        <title>Genome Sequence of the Piezophilic, Mesophilic Sulfate-Reducing Bacterium Desulfovibrio indicus J2T.</title>
        <authorList>
            <person name="Cao J."/>
            <person name="Maignien L."/>
            <person name="Shao Z."/>
            <person name="Alain K."/>
            <person name="Jebbar M."/>
        </authorList>
    </citation>
    <scope>NUCLEOTIDE SEQUENCE</scope>
    <source>
        <strain evidence="2">NBRC 103626</strain>
    </source>
</reference>
<dbReference type="SUPFAM" id="SSF53756">
    <property type="entry name" value="UDP-Glycosyltransferase/glycogen phosphorylase"/>
    <property type="match status" value="1"/>
</dbReference>
<dbReference type="RefSeq" id="WP_238303170.1">
    <property type="nucleotide sequence ID" value="NZ_BPQM01000057.1"/>
</dbReference>
<keyword evidence="3" id="KW-1185">Reference proteome</keyword>
<dbReference type="AlphaFoldDB" id="A0AA37MB10"/>
<dbReference type="Proteomes" id="UP001055108">
    <property type="component" value="Unassembled WGS sequence"/>
</dbReference>
<sequence>MRTVLLTYEFGAGLGHLNRLIAVAQRLEGCRLVFALPDLALGVPLVRRSFGEAAEIVQGVVWAAPTDPESRQVPTHTFADVIALFGFAELARLEALTARAAALLDGIKPDLIVSDFAPTLRLASAGRVPTVVVGNGYTIPPGGRVLPPMRPWETVVGPRSRAQEGRLLTAVNAVRARQQGAAVDFFADLFQGEYSFPCTIAEFDPYGSARTEPVVWPFNVPVIPEGPPVSDRRGPAAFCYFQGNHPALAPTLAAAGNLGLRAEVYVQGLDPQAVAARCARNVGVHRKPADFAVALPATRVLVHHAGLGTAYAGVLAGTPQLVIPHNLEHAITARGLERFGSAVRVGVSPAPEAGTLARVLKGMLADGDLQARAARAARDLAARRVPDPVGPIAAACAGFL</sequence>
<dbReference type="InterPro" id="IPR010610">
    <property type="entry name" value="EryCIII-like_C"/>
</dbReference>
<feature type="domain" description="Erythromycin biosynthesis protein CIII-like C-terminal" evidence="1">
    <location>
        <begin position="292"/>
        <end position="390"/>
    </location>
</feature>
<dbReference type="Pfam" id="PF06722">
    <property type="entry name" value="EryCIII-like_C"/>
    <property type="match status" value="1"/>
</dbReference>
<protein>
    <recommendedName>
        <fullName evidence="1">Erythromycin biosynthesis protein CIII-like C-terminal domain-containing protein</fullName>
    </recommendedName>
</protein>